<dbReference type="STRING" id="1121950.SAMN02745243_03175"/>
<dbReference type="OrthoDB" id="1684393at2"/>
<dbReference type="PANTHER" id="PTHR36565:SF1">
    <property type="entry name" value="UPF0332 PROTEIN TM_1000"/>
    <property type="match status" value="1"/>
</dbReference>
<evidence type="ECO:0000313" key="4">
    <source>
        <dbReference type="Proteomes" id="UP000184301"/>
    </source>
</evidence>
<reference evidence="3 4" key="1">
    <citation type="submission" date="2016-11" db="EMBL/GenBank/DDBJ databases">
        <authorList>
            <person name="Jaros S."/>
            <person name="Januszkiewicz K."/>
            <person name="Wedrychowicz H."/>
        </authorList>
    </citation>
    <scope>NUCLEOTIDE SEQUENCE [LARGE SCALE GENOMIC DNA]</scope>
    <source>
        <strain evidence="3 4">DSM 15480</strain>
    </source>
</reference>
<dbReference type="EMBL" id="FQZY01000057">
    <property type="protein sequence ID" value="SHK54084.1"/>
    <property type="molecule type" value="Genomic_DNA"/>
</dbReference>
<keyword evidence="4" id="KW-1185">Reference proteome</keyword>
<organism evidence="3 4">
    <name type="scientific">Hespellia stercorisuis DSM 15480</name>
    <dbReference type="NCBI Taxonomy" id="1121950"/>
    <lineage>
        <taxon>Bacteria</taxon>
        <taxon>Bacillati</taxon>
        <taxon>Bacillota</taxon>
        <taxon>Clostridia</taxon>
        <taxon>Lachnospirales</taxon>
        <taxon>Lachnospiraceae</taxon>
        <taxon>Hespellia</taxon>
    </lineage>
</organism>
<comment type="similarity">
    <text evidence="1">Belongs to the UPF0332 family.</text>
</comment>
<proteinExistence type="inferred from homology"/>
<dbReference type="RefSeq" id="WP_073112236.1">
    <property type="nucleotide sequence ID" value="NZ_FQZY01000057.1"/>
</dbReference>
<name>A0A1M6TB40_9FIRM</name>
<sequence>MPLDIPTLCKYRLERAKEDLMTARSNHQAGFYKASVNRSYYAIFHSIRAVNILDGFDASKHSSVIAHFNQFYVHTGQFEKTIYKTIDSAYRIREKCDYSDFFIASREDSSIQLERAEKFYQTVEEYIKKHPVLNSEEAES</sequence>
<evidence type="ECO:0000256" key="1">
    <source>
        <dbReference type="ARBA" id="ARBA00038248"/>
    </source>
</evidence>
<accession>A0A1M6TB40</accession>
<gene>
    <name evidence="3" type="ORF">SAMN02745243_03175</name>
</gene>
<feature type="domain" description="HEPN" evidence="2">
    <location>
        <begin position="11"/>
        <end position="125"/>
    </location>
</feature>
<dbReference type="AlphaFoldDB" id="A0A1M6TB40"/>
<dbReference type="InterPro" id="IPR052226">
    <property type="entry name" value="UPF0332_toxin"/>
</dbReference>
<dbReference type="Proteomes" id="UP000184301">
    <property type="component" value="Unassembled WGS sequence"/>
</dbReference>
<dbReference type="PANTHER" id="PTHR36565">
    <property type="entry name" value="UPF0332 PROTEIN TM_1000"/>
    <property type="match status" value="1"/>
</dbReference>
<evidence type="ECO:0000313" key="3">
    <source>
        <dbReference type="EMBL" id="SHK54084.1"/>
    </source>
</evidence>
<evidence type="ECO:0000259" key="2">
    <source>
        <dbReference type="Pfam" id="PF05168"/>
    </source>
</evidence>
<dbReference type="InterPro" id="IPR007842">
    <property type="entry name" value="HEPN_dom"/>
</dbReference>
<dbReference type="Gene3D" id="1.20.120.330">
    <property type="entry name" value="Nucleotidyltransferases domain 2"/>
    <property type="match status" value="1"/>
</dbReference>
<dbReference type="Pfam" id="PF05168">
    <property type="entry name" value="HEPN"/>
    <property type="match status" value="1"/>
</dbReference>
<protein>
    <submittedName>
        <fullName evidence="3">Uncharacterized protein, contains HEPN domain, UPF0332 family</fullName>
    </submittedName>
</protein>
<dbReference type="SUPFAM" id="SSF81593">
    <property type="entry name" value="Nucleotidyltransferase substrate binding subunit/domain"/>
    <property type="match status" value="1"/>
</dbReference>